<protein>
    <submittedName>
        <fullName evidence="1">Uncharacterized protein</fullName>
    </submittedName>
</protein>
<keyword evidence="2" id="KW-1185">Reference proteome</keyword>
<dbReference type="OMA" id="CINGRIQ"/>
<evidence type="ECO:0000313" key="2">
    <source>
        <dbReference type="Proteomes" id="UP000219338"/>
    </source>
</evidence>
<dbReference type="OrthoDB" id="2819801at2759"/>
<reference evidence="2" key="1">
    <citation type="journal article" date="2017" name="Nat. Ecol. Evol.">
        <title>Genome expansion and lineage-specific genetic innovations in the forest pathogenic fungi Armillaria.</title>
        <authorList>
            <person name="Sipos G."/>
            <person name="Prasanna A.N."/>
            <person name="Walter M.C."/>
            <person name="O'Connor E."/>
            <person name="Balint B."/>
            <person name="Krizsan K."/>
            <person name="Kiss B."/>
            <person name="Hess J."/>
            <person name="Varga T."/>
            <person name="Slot J."/>
            <person name="Riley R."/>
            <person name="Boka B."/>
            <person name="Rigling D."/>
            <person name="Barry K."/>
            <person name="Lee J."/>
            <person name="Mihaltcheva S."/>
            <person name="LaButti K."/>
            <person name="Lipzen A."/>
            <person name="Waldron R."/>
            <person name="Moloney N.M."/>
            <person name="Sperisen C."/>
            <person name="Kredics L."/>
            <person name="Vagvoelgyi C."/>
            <person name="Patrignani A."/>
            <person name="Fitzpatrick D."/>
            <person name="Nagy I."/>
            <person name="Doyle S."/>
            <person name="Anderson J.B."/>
            <person name="Grigoriev I.V."/>
            <person name="Gueldener U."/>
            <person name="Muensterkoetter M."/>
            <person name="Nagy L.G."/>
        </authorList>
    </citation>
    <scope>NUCLEOTIDE SEQUENCE [LARGE SCALE GENOMIC DNA]</scope>
    <source>
        <strain evidence="2">C18/9</strain>
    </source>
</reference>
<evidence type="ECO:0000313" key="1">
    <source>
        <dbReference type="EMBL" id="SJL18036.1"/>
    </source>
</evidence>
<name>A0A284SAP7_ARMOS</name>
<gene>
    <name evidence="1" type="ORF">ARMOST_21607</name>
</gene>
<sequence length="167" mass="18702">MIPYMQDREDGAAEASVKVLANISRGSHTLPDNLPSAQQDGTTKGSAKWAATEIILNEESIIILEGLYDVRGEVFFVMYKIGTFLTVMRTSEDPTQYYFFNVDTEILVKLTEHYPTLEAFMAKASLWEGGDAQINSVTPFEVLDYAPEARDLDELTIEWRAALRALA</sequence>
<proteinExistence type="predicted"/>
<organism evidence="1 2">
    <name type="scientific">Armillaria ostoyae</name>
    <name type="common">Armillaria root rot fungus</name>
    <dbReference type="NCBI Taxonomy" id="47428"/>
    <lineage>
        <taxon>Eukaryota</taxon>
        <taxon>Fungi</taxon>
        <taxon>Dikarya</taxon>
        <taxon>Basidiomycota</taxon>
        <taxon>Agaricomycotina</taxon>
        <taxon>Agaricomycetes</taxon>
        <taxon>Agaricomycetidae</taxon>
        <taxon>Agaricales</taxon>
        <taxon>Marasmiineae</taxon>
        <taxon>Physalacriaceae</taxon>
        <taxon>Armillaria</taxon>
    </lineage>
</organism>
<accession>A0A284SAP7</accession>
<dbReference type="EMBL" id="FUEG01000052">
    <property type="protein sequence ID" value="SJL18036.1"/>
    <property type="molecule type" value="Genomic_DNA"/>
</dbReference>
<dbReference type="AlphaFoldDB" id="A0A284SAP7"/>
<dbReference type="Proteomes" id="UP000219338">
    <property type="component" value="Unassembled WGS sequence"/>
</dbReference>